<dbReference type="Pfam" id="PF08164">
    <property type="entry name" value="TRAUB"/>
    <property type="match status" value="1"/>
</dbReference>
<reference evidence="2 3" key="1">
    <citation type="submission" date="2016-07" db="EMBL/GenBank/DDBJ databases">
        <title>Pervasive Adenine N6-methylation of Active Genes in Fungi.</title>
        <authorList>
            <consortium name="DOE Joint Genome Institute"/>
            <person name="Mondo S.J."/>
            <person name="Dannebaum R.O."/>
            <person name="Kuo R.C."/>
            <person name="Labutti K."/>
            <person name="Haridas S."/>
            <person name="Kuo A."/>
            <person name="Salamov A."/>
            <person name="Ahrendt S.R."/>
            <person name="Lipzen A."/>
            <person name="Sullivan W."/>
            <person name="Andreopoulos W.B."/>
            <person name="Clum A."/>
            <person name="Lindquist E."/>
            <person name="Daum C."/>
            <person name="Ramamoorthy G.K."/>
            <person name="Gryganskyi A."/>
            <person name="Culley D."/>
            <person name="Magnuson J.K."/>
            <person name="James T.Y."/>
            <person name="O'Malley M.A."/>
            <person name="Stajich J.E."/>
            <person name="Spatafora J.W."/>
            <person name="Visel A."/>
            <person name="Grigoriev I.V."/>
        </authorList>
    </citation>
    <scope>NUCLEOTIDE SEQUENCE [LARGE SCALE GENOMIC DNA]</scope>
    <source>
        <strain evidence="2 3">NRRL 3301</strain>
    </source>
</reference>
<dbReference type="InterPro" id="IPR012617">
    <property type="entry name" value="AATF_C"/>
</dbReference>
<dbReference type="GO" id="GO:0005730">
    <property type="term" value="C:nucleolus"/>
    <property type="evidence" value="ECO:0007669"/>
    <property type="project" value="TreeGrafter"/>
</dbReference>
<sequence length="127" mass="15019">MDQTQDRKKMKRYNDTYDEEIFDDNDFYQQQLRELIESRMVDNDDPMATGMRWAASKKDEVKKKKVKVDTKASKGRKLKFNVHEKIQNFMAPIPSGQWHDEMIEDLYSSLLGQRKLLQESAADDLLV</sequence>
<keyword evidence="3" id="KW-1185">Reference proteome</keyword>
<dbReference type="Proteomes" id="UP000242146">
    <property type="component" value="Unassembled WGS sequence"/>
</dbReference>
<proteinExistence type="predicted"/>
<accession>A0A1X2GJA5</accession>
<dbReference type="InterPro" id="IPR039223">
    <property type="entry name" value="AATF/Bfr2"/>
</dbReference>
<dbReference type="AlphaFoldDB" id="A0A1X2GJA5"/>
<comment type="caution">
    <text evidence="2">The sequence shown here is derived from an EMBL/GenBank/DDBJ whole genome shotgun (WGS) entry which is preliminary data.</text>
</comment>
<evidence type="ECO:0000313" key="3">
    <source>
        <dbReference type="Proteomes" id="UP000242146"/>
    </source>
</evidence>
<dbReference type="OrthoDB" id="2442678at2759"/>
<name>A0A1X2GJA5_9FUNG</name>
<dbReference type="PANTHER" id="PTHR15565">
    <property type="entry name" value="AATF PROTEIN APOPTOSIS ANTAGONIZING TRANSCRIPTION FACTOR"/>
    <property type="match status" value="1"/>
</dbReference>
<organism evidence="2 3">
    <name type="scientific">Hesseltinella vesiculosa</name>
    <dbReference type="NCBI Taxonomy" id="101127"/>
    <lineage>
        <taxon>Eukaryota</taxon>
        <taxon>Fungi</taxon>
        <taxon>Fungi incertae sedis</taxon>
        <taxon>Mucoromycota</taxon>
        <taxon>Mucoromycotina</taxon>
        <taxon>Mucoromycetes</taxon>
        <taxon>Mucorales</taxon>
        <taxon>Cunninghamellaceae</taxon>
        <taxon>Hesseltinella</taxon>
    </lineage>
</organism>
<gene>
    <name evidence="2" type="ORF">DM01DRAFT_1031003</name>
</gene>
<protein>
    <submittedName>
        <fullName evidence="2">TRAUB-domain-containing protein</fullName>
    </submittedName>
</protein>
<dbReference type="STRING" id="101127.A0A1X2GJA5"/>
<evidence type="ECO:0000313" key="2">
    <source>
        <dbReference type="EMBL" id="ORX55086.1"/>
    </source>
</evidence>
<dbReference type="EMBL" id="MCGT01000012">
    <property type="protein sequence ID" value="ORX55086.1"/>
    <property type="molecule type" value="Genomic_DNA"/>
</dbReference>
<dbReference type="PANTHER" id="PTHR15565:SF0">
    <property type="entry name" value="PROTEIN AATF"/>
    <property type="match status" value="1"/>
</dbReference>
<dbReference type="GO" id="GO:0000462">
    <property type="term" value="P:maturation of SSU-rRNA from tricistronic rRNA transcript (SSU-rRNA, 5.8S rRNA, LSU-rRNA)"/>
    <property type="evidence" value="ECO:0007669"/>
    <property type="project" value="TreeGrafter"/>
</dbReference>
<feature type="domain" description="Apoptosis-antagonizing transcription factor C-terminal" evidence="1">
    <location>
        <begin position="28"/>
        <end position="111"/>
    </location>
</feature>
<evidence type="ECO:0000259" key="1">
    <source>
        <dbReference type="Pfam" id="PF08164"/>
    </source>
</evidence>